<dbReference type="PANTHER" id="PTHR13696">
    <property type="entry name" value="P-LOOP CONTAINING NUCLEOSIDE TRIPHOSPHATE HYDROLASE"/>
    <property type="match status" value="1"/>
</dbReference>
<dbReference type="InterPro" id="IPR027417">
    <property type="entry name" value="P-loop_NTPase"/>
</dbReference>
<comment type="caution">
    <text evidence="2">The sequence shown here is derived from an EMBL/GenBank/DDBJ whole genome shotgun (WGS) entry which is preliminary data.</text>
</comment>
<proteinExistence type="predicted"/>
<dbReference type="Pfam" id="PF13614">
    <property type="entry name" value="AAA_31"/>
    <property type="match status" value="1"/>
</dbReference>
<accession>K1UDK1</accession>
<protein>
    <submittedName>
        <fullName evidence="2">Sporulation initiation inhibitor protein Soj</fullName>
    </submittedName>
</protein>
<dbReference type="PANTHER" id="PTHR13696:SF99">
    <property type="entry name" value="COBYRINIC ACID AC-DIAMIDE SYNTHASE"/>
    <property type="match status" value="1"/>
</dbReference>
<dbReference type="EMBL" id="AJWY01003113">
    <property type="protein sequence ID" value="EKC76345.1"/>
    <property type="molecule type" value="Genomic_DNA"/>
</dbReference>
<dbReference type="FunFam" id="3.40.50.300:FF:000285">
    <property type="entry name" value="Sporulation initiation inhibitor Soj"/>
    <property type="match status" value="1"/>
</dbReference>
<reference evidence="2" key="1">
    <citation type="journal article" date="2013" name="Environ. Microbiol.">
        <title>Microbiota from the distal guts of lean and obese adolescents exhibit partial functional redundancy besides clear differences in community structure.</title>
        <authorList>
            <person name="Ferrer M."/>
            <person name="Ruiz A."/>
            <person name="Lanza F."/>
            <person name="Haange S.B."/>
            <person name="Oberbach A."/>
            <person name="Till H."/>
            <person name="Bargiela R."/>
            <person name="Campoy C."/>
            <person name="Segura M.T."/>
            <person name="Richter M."/>
            <person name="von Bergen M."/>
            <person name="Seifert J."/>
            <person name="Suarez A."/>
        </authorList>
    </citation>
    <scope>NUCLEOTIDE SEQUENCE</scope>
</reference>
<feature type="domain" description="AAA" evidence="1">
    <location>
        <begin position="6"/>
        <end position="186"/>
    </location>
</feature>
<dbReference type="CDD" id="cd02042">
    <property type="entry name" value="ParAB_family"/>
    <property type="match status" value="1"/>
</dbReference>
<evidence type="ECO:0000259" key="1">
    <source>
        <dbReference type="Pfam" id="PF13614"/>
    </source>
</evidence>
<dbReference type="InterPro" id="IPR050678">
    <property type="entry name" value="DNA_Partitioning_ATPase"/>
</dbReference>
<dbReference type="Gene3D" id="3.40.50.300">
    <property type="entry name" value="P-loop containing nucleotide triphosphate hydrolases"/>
    <property type="match status" value="1"/>
</dbReference>
<dbReference type="AlphaFoldDB" id="K1UDK1"/>
<organism evidence="2">
    <name type="scientific">human gut metagenome</name>
    <dbReference type="NCBI Taxonomy" id="408170"/>
    <lineage>
        <taxon>unclassified sequences</taxon>
        <taxon>metagenomes</taxon>
        <taxon>organismal metagenomes</taxon>
    </lineage>
</organism>
<gene>
    <name evidence="2" type="ORF">LEA_04749</name>
</gene>
<sequence length="190" mass="20279">MSKKATIIAVVNQKGGTGKTTTTENLGVGLALEGKKVLLVDTDPQASLTVSLGNPCPDELSPTLSDLMGKIMVESPIAPGEGILHHPEGVDLVPSNIELSGMEVALVNAMSRETILRQYLDTVKQNYDYILLDCMPSLGMLTVNALAAADNVLIPVQAAYLPAKGLEQLLGTINKVKRQINPKLRIEGFF</sequence>
<evidence type="ECO:0000313" key="2">
    <source>
        <dbReference type="EMBL" id="EKC76345.1"/>
    </source>
</evidence>
<name>K1UDK1_9ZZZZ</name>
<dbReference type="InterPro" id="IPR025669">
    <property type="entry name" value="AAA_dom"/>
</dbReference>
<dbReference type="SUPFAM" id="SSF52540">
    <property type="entry name" value="P-loop containing nucleoside triphosphate hydrolases"/>
    <property type="match status" value="1"/>
</dbReference>